<accession>A0A1D8N9D7</accession>
<evidence type="ECO:0000256" key="1">
    <source>
        <dbReference type="SAM" id="MobiDB-lite"/>
    </source>
</evidence>
<dbReference type="EMBL" id="CP017555">
    <property type="protein sequence ID" value="AOW02249.1"/>
    <property type="molecule type" value="Genomic_DNA"/>
</dbReference>
<name>A0A1D8N9D7_YARLL</name>
<dbReference type="AlphaFoldDB" id="A0A1D8N9D7"/>
<evidence type="ECO:0000313" key="2">
    <source>
        <dbReference type="EMBL" id="AOW02249.1"/>
    </source>
</evidence>
<feature type="region of interest" description="Disordered" evidence="1">
    <location>
        <begin position="93"/>
        <end position="114"/>
    </location>
</feature>
<proteinExistence type="predicted"/>
<dbReference type="Proteomes" id="UP000182444">
    <property type="component" value="Chromosome 1C"/>
</dbReference>
<gene>
    <name evidence="2" type="ORF">YALI1_C03696g</name>
</gene>
<reference evidence="2 3" key="1">
    <citation type="journal article" date="2016" name="PLoS ONE">
        <title>Sequence Assembly of Yarrowia lipolytica Strain W29/CLIB89 Shows Transposable Element Diversity.</title>
        <authorList>
            <person name="Magnan C."/>
            <person name="Yu J."/>
            <person name="Chang I."/>
            <person name="Jahn E."/>
            <person name="Kanomata Y."/>
            <person name="Wu J."/>
            <person name="Zeller M."/>
            <person name="Oakes M."/>
            <person name="Baldi P."/>
            <person name="Sandmeyer S."/>
        </authorList>
    </citation>
    <scope>NUCLEOTIDE SEQUENCE [LARGE SCALE GENOMIC DNA]</scope>
    <source>
        <strain evidence="3">CLIB89(W29)</strain>
    </source>
</reference>
<dbReference type="VEuPathDB" id="FungiDB:YALI1_C03696g"/>
<feature type="compositionally biased region" description="Polar residues" evidence="1">
    <location>
        <begin position="93"/>
        <end position="105"/>
    </location>
</feature>
<sequence length="146" mass="16658">MPVPLPVHNVVYDSNIPTPPSPAQKKRLLYNYRTTPYRTVPIAISSPTQNNIGRLQILSPDWFHCVSVLWMQPWAQTIHPSLSQWNKLKELHSSNNGSNNGITESIRQDKKPRQPNCVTNELFRDKQLLCFVSSYLSSLVPHISPT</sequence>
<organism evidence="2 3">
    <name type="scientific">Yarrowia lipolytica</name>
    <name type="common">Candida lipolytica</name>
    <dbReference type="NCBI Taxonomy" id="4952"/>
    <lineage>
        <taxon>Eukaryota</taxon>
        <taxon>Fungi</taxon>
        <taxon>Dikarya</taxon>
        <taxon>Ascomycota</taxon>
        <taxon>Saccharomycotina</taxon>
        <taxon>Dipodascomycetes</taxon>
        <taxon>Dipodascales</taxon>
        <taxon>Dipodascales incertae sedis</taxon>
        <taxon>Yarrowia</taxon>
    </lineage>
</organism>
<protein>
    <submittedName>
        <fullName evidence="2">Uncharacterized protein</fullName>
    </submittedName>
</protein>
<dbReference type="RefSeq" id="XP_068138288.1">
    <property type="nucleotide sequence ID" value="XM_068282187.1"/>
</dbReference>
<dbReference type="GeneID" id="94582830"/>
<evidence type="ECO:0000313" key="3">
    <source>
        <dbReference type="Proteomes" id="UP000182444"/>
    </source>
</evidence>